<dbReference type="Gene3D" id="3.40.630.10">
    <property type="entry name" value="Zn peptidases"/>
    <property type="match status" value="1"/>
</dbReference>
<dbReference type="GO" id="GO:0050118">
    <property type="term" value="F:N-acetyldiaminopimelate deacetylase activity"/>
    <property type="evidence" value="ECO:0007669"/>
    <property type="project" value="UniProtKB-ARBA"/>
</dbReference>
<dbReference type="PIRSF" id="PIRSF005962">
    <property type="entry name" value="Pept_M20D_amidohydro"/>
    <property type="match status" value="1"/>
</dbReference>
<dbReference type="AlphaFoldDB" id="A0A3G9K0Q4"/>
<gene>
    <name evidence="4" type="primary">ytnL_2</name>
    <name evidence="4" type="ORF">Pcatena_03430</name>
</gene>
<keyword evidence="5" id="KW-1185">Reference proteome</keyword>
<dbReference type="GO" id="GO:0046872">
    <property type="term" value="F:metal ion binding"/>
    <property type="evidence" value="ECO:0007669"/>
    <property type="project" value="UniProtKB-KW"/>
</dbReference>
<evidence type="ECO:0000259" key="3">
    <source>
        <dbReference type="Pfam" id="PF07687"/>
    </source>
</evidence>
<evidence type="ECO:0000313" key="5">
    <source>
        <dbReference type="Proteomes" id="UP000273154"/>
    </source>
</evidence>
<dbReference type="Gene3D" id="3.30.70.360">
    <property type="match status" value="1"/>
</dbReference>
<reference evidence="5" key="1">
    <citation type="submission" date="2018-11" db="EMBL/GenBank/DDBJ databases">
        <title>Comparative genomics of Parolsenella catena and Libanicoccus massiliensis: Reclassification of Libanicoccus massiliensis as Parolsenella massiliensis comb. nov.</title>
        <authorList>
            <person name="Sakamoto M."/>
            <person name="Ikeyama N."/>
            <person name="Murakami T."/>
            <person name="Mori H."/>
            <person name="Yuki M."/>
            <person name="Ohkuma M."/>
        </authorList>
    </citation>
    <scope>NUCLEOTIDE SEQUENCE [LARGE SCALE GENOMIC DNA]</scope>
    <source>
        <strain evidence="5">JCM 31932</strain>
    </source>
</reference>
<dbReference type="Pfam" id="PF07687">
    <property type="entry name" value="M20_dimer"/>
    <property type="match status" value="1"/>
</dbReference>
<feature type="binding site" evidence="2">
    <location>
        <position position="174"/>
    </location>
    <ligand>
        <name>Mn(2+)</name>
        <dbReference type="ChEBI" id="CHEBI:29035"/>
        <label>2</label>
    </ligand>
</feature>
<dbReference type="PANTHER" id="PTHR11014">
    <property type="entry name" value="PEPTIDASE M20 FAMILY MEMBER"/>
    <property type="match status" value="1"/>
</dbReference>
<organism evidence="4 5">
    <name type="scientific">Parolsenella catena</name>
    <dbReference type="NCBI Taxonomy" id="2003188"/>
    <lineage>
        <taxon>Bacteria</taxon>
        <taxon>Bacillati</taxon>
        <taxon>Actinomycetota</taxon>
        <taxon>Coriobacteriia</taxon>
        <taxon>Coriobacteriales</taxon>
        <taxon>Atopobiaceae</taxon>
        <taxon>Parolsenella</taxon>
    </lineage>
</organism>
<dbReference type="InterPro" id="IPR002933">
    <property type="entry name" value="Peptidase_M20"/>
</dbReference>
<keyword evidence="2" id="KW-0464">Manganese</keyword>
<dbReference type="OrthoDB" id="9777385at2"/>
<dbReference type="GeneID" id="88848487"/>
<dbReference type="GO" id="GO:0019877">
    <property type="term" value="P:diaminopimelate biosynthetic process"/>
    <property type="evidence" value="ECO:0007669"/>
    <property type="project" value="UniProtKB-ARBA"/>
</dbReference>
<dbReference type="EMBL" id="AP019367">
    <property type="protein sequence ID" value="BBH49756.1"/>
    <property type="molecule type" value="Genomic_DNA"/>
</dbReference>
<feature type="domain" description="Peptidase M20 dimerisation" evidence="3">
    <location>
        <begin position="197"/>
        <end position="292"/>
    </location>
</feature>
<sequence>MAQTADTIRAAARETSDYVIDRRRWYHAHPEVAYKEHDTTAQICADLDALGIPYERPTATGVVATLRGGAPDAYLEDGTPRRRLMLRADIDALPVSEETGEPFCSLNEGRMHACGHDCHIAMLLGAARLLAHLTDELRGEVRLVFQPAEEGGNGSKTMIEAGVLEGVDGVYGTHIWSDVPAGKVSVEAGPRMAATDWWRIDVTGRSAHGAMPNQGADAVLAGAAIVESLQAIVSRNMSPFEPAVVTVGQFHGGTARNVMAGRAWMEGTVRTFHEEAHERIPKLMERMAGEVAAAFGCTARLTYEVAHSTVVNTPEASERAARAAREVLGADALVRYQGSMPGEDFSEYLRRRPGVFVFLGSGTADPSGKVWPQHSSHYDPDESVLVRGSMLAAQYAVDFLNE</sequence>
<dbReference type="Proteomes" id="UP000273154">
    <property type="component" value="Chromosome"/>
</dbReference>
<dbReference type="SUPFAM" id="SSF53187">
    <property type="entry name" value="Zn-dependent exopeptidases"/>
    <property type="match status" value="1"/>
</dbReference>
<dbReference type="RefSeq" id="WP_126421088.1">
    <property type="nucleotide sequence ID" value="NZ_AP019367.1"/>
</dbReference>
<protein>
    <submittedName>
        <fullName evidence="4">Amidohydrolase</fullName>
    </submittedName>
</protein>
<evidence type="ECO:0000313" key="4">
    <source>
        <dbReference type="EMBL" id="BBH49756.1"/>
    </source>
</evidence>
<dbReference type="InterPro" id="IPR036264">
    <property type="entry name" value="Bact_exopeptidase_dim_dom"/>
</dbReference>
<dbReference type="SUPFAM" id="SSF55031">
    <property type="entry name" value="Bacterial exopeptidase dimerisation domain"/>
    <property type="match status" value="1"/>
</dbReference>
<keyword evidence="1 4" id="KW-0378">Hydrolase</keyword>
<dbReference type="InterPro" id="IPR011650">
    <property type="entry name" value="Peptidase_M20_dimer"/>
</dbReference>
<evidence type="ECO:0000256" key="2">
    <source>
        <dbReference type="PIRSR" id="PIRSR005962-1"/>
    </source>
</evidence>
<comment type="cofactor">
    <cofactor evidence="2">
        <name>Mn(2+)</name>
        <dbReference type="ChEBI" id="CHEBI:29035"/>
    </cofactor>
    <text evidence="2">The Mn(2+) ion enhances activity.</text>
</comment>
<dbReference type="FunFam" id="3.30.70.360:FF:000001">
    <property type="entry name" value="N-acetyldiaminopimelate deacetylase"/>
    <property type="match status" value="1"/>
</dbReference>
<dbReference type="InterPro" id="IPR017439">
    <property type="entry name" value="Amidohydrolase"/>
</dbReference>
<proteinExistence type="predicted"/>
<feature type="binding site" evidence="2">
    <location>
        <position position="374"/>
    </location>
    <ligand>
        <name>Mn(2+)</name>
        <dbReference type="ChEBI" id="CHEBI:29035"/>
        <label>2</label>
    </ligand>
</feature>
<feature type="binding site" evidence="2">
    <location>
        <position position="150"/>
    </location>
    <ligand>
        <name>Mn(2+)</name>
        <dbReference type="ChEBI" id="CHEBI:29035"/>
        <label>2</label>
    </ligand>
</feature>
<name>A0A3G9K0Q4_9ACTN</name>
<dbReference type="NCBIfam" id="TIGR01891">
    <property type="entry name" value="amidohydrolases"/>
    <property type="match status" value="1"/>
</dbReference>
<evidence type="ECO:0000256" key="1">
    <source>
        <dbReference type="ARBA" id="ARBA00022801"/>
    </source>
</evidence>
<keyword evidence="2" id="KW-0479">Metal-binding</keyword>
<accession>A0A3G9K0Q4</accession>
<feature type="binding site" evidence="2">
    <location>
        <position position="116"/>
    </location>
    <ligand>
        <name>Mn(2+)</name>
        <dbReference type="ChEBI" id="CHEBI:29035"/>
        <label>2</label>
    </ligand>
</feature>
<dbReference type="PANTHER" id="PTHR11014:SF63">
    <property type="entry name" value="METALLOPEPTIDASE, PUTATIVE (AFU_ORTHOLOGUE AFUA_6G09600)-RELATED"/>
    <property type="match status" value="1"/>
</dbReference>
<dbReference type="KEGG" id="pcat:Pcatena_03430"/>
<dbReference type="Pfam" id="PF01546">
    <property type="entry name" value="Peptidase_M20"/>
    <property type="match status" value="1"/>
</dbReference>
<feature type="binding site" evidence="2">
    <location>
        <position position="114"/>
    </location>
    <ligand>
        <name>Mn(2+)</name>
        <dbReference type="ChEBI" id="CHEBI:29035"/>
        <label>2</label>
    </ligand>
</feature>